<accession>A0ACB8X8A3</accession>
<dbReference type="Proteomes" id="UP000831701">
    <property type="component" value="Chromosome 2"/>
</dbReference>
<organism evidence="1 2">
    <name type="scientific">Scortum barcoo</name>
    <name type="common">barcoo grunter</name>
    <dbReference type="NCBI Taxonomy" id="214431"/>
    <lineage>
        <taxon>Eukaryota</taxon>
        <taxon>Metazoa</taxon>
        <taxon>Chordata</taxon>
        <taxon>Craniata</taxon>
        <taxon>Vertebrata</taxon>
        <taxon>Euteleostomi</taxon>
        <taxon>Actinopterygii</taxon>
        <taxon>Neopterygii</taxon>
        <taxon>Teleostei</taxon>
        <taxon>Neoteleostei</taxon>
        <taxon>Acanthomorphata</taxon>
        <taxon>Eupercaria</taxon>
        <taxon>Centrarchiformes</taxon>
        <taxon>Terapontoidei</taxon>
        <taxon>Terapontidae</taxon>
        <taxon>Scortum</taxon>
    </lineage>
</organism>
<name>A0ACB8X8A3_9TELE</name>
<evidence type="ECO:0000313" key="2">
    <source>
        <dbReference type="Proteomes" id="UP000831701"/>
    </source>
</evidence>
<comment type="caution">
    <text evidence="1">The sequence shown here is derived from an EMBL/GenBank/DDBJ whole genome shotgun (WGS) entry which is preliminary data.</text>
</comment>
<sequence length="377" mass="43918">MLECGLIGERSYIPHDDGGEDGPVTSSPGAGADPCTASRLLLFSLRGTSGRSSAECSFNKDKYLASLLSHPSPQERSHPDTILIYTNNLSSHFLFFITTERNDQEQKVRIKVLRETCGRGNYSFEDINQEHLRHLIVDDKHGIIYCFLPKVACTNWKRVMYVLAQGEPYSDPSSISGKLVHFTNKIVGLNTFPRPEIKAKLKHYTKFLFVRHPFIRLISAYRDKFQKNNEFYYHNFARDILRLYGNQPHPPHSVNDAFAAGIRMSFNNFIQYLLDPRTERRAPFEPHWRQMHRLCHPCHIPYDFVGHQETLQEDADHLLKLVGLDDDIKFPPTYEKETSDGFMEDFFKDVPLEDRRKLYKLYREDFRLFGYTDKIQS</sequence>
<proteinExistence type="predicted"/>
<protein>
    <submittedName>
        <fullName evidence="1">Uncharacterized protein</fullName>
    </submittedName>
</protein>
<gene>
    <name evidence="1" type="ORF">L3Q82_016992</name>
</gene>
<reference evidence="1" key="1">
    <citation type="submission" date="2022-04" db="EMBL/GenBank/DDBJ databases">
        <title>Jade perch genome.</title>
        <authorList>
            <person name="Chao B."/>
        </authorList>
    </citation>
    <scope>NUCLEOTIDE SEQUENCE</scope>
    <source>
        <strain evidence="1">CB-2022</strain>
    </source>
</reference>
<keyword evidence="2" id="KW-1185">Reference proteome</keyword>
<dbReference type="EMBL" id="CM041532">
    <property type="protein sequence ID" value="KAI3376542.1"/>
    <property type="molecule type" value="Genomic_DNA"/>
</dbReference>
<evidence type="ECO:0000313" key="1">
    <source>
        <dbReference type="EMBL" id="KAI3376542.1"/>
    </source>
</evidence>